<protein>
    <submittedName>
        <fullName evidence="2">Uncharacterized protein</fullName>
    </submittedName>
</protein>
<dbReference type="Proteomes" id="UP000541444">
    <property type="component" value="Unassembled WGS sequence"/>
</dbReference>
<dbReference type="OrthoDB" id="1921626at2759"/>
<dbReference type="SUPFAM" id="SSF49723">
    <property type="entry name" value="Lipase/lipooxygenase domain (PLAT/LH2 domain)"/>
    <property type="match status" value="1"/>
</dbReference>
<dbReference type="PANTHER" id="PTHR31718:SF31">
    <property type="entry name" value="OS01G0172800 PROTEIN"/>
    <property type="match status" value="1"/>
</dbReference>
<keyword evidence="3" id="KW-1185">Reference proteome</keyword>
<dbReference type="Gene3D" id="2.60.60.20">
    <property type="entry name" value="PLAT/LH2 domain"/>
    <property type="match status" value="1"/>
</dbReference>
<name>A0A7J7M8H4_9MAGN</name>
<comment type="caution">
    <text evidence="2">The sequence shown here is derived from an EMBL/GenBank/DDBJ whole genome shotgun (WGS) entry which is preliminary data.</text>
</comment>
<dbReference type="AlphaFoldDB" id="A0A7J7M8H4"/>
<proteinExistence type="predicted"/>
<dbReference type="PANTHER" id="PTHR31718">
    <property type="entry name" value="PLAT DOMAIN-CONTAINING PROTEIN"/>
    <property type="match status" value="1"/>
</dbReference>
<accession>A0A7J7M8H4</accession>
<dbReference type="Pfam" id="PF06232">
    <property type="entry name" value="ATS3"/>
    <property type="match status" value="1"/>
</dbReference>
<keyword evidence="1" id="KW-0732">Signal</keyword>
<feature type="chain" id="PRO_5029758454" evidence="1">
    <location>
        <begin position="23"/>
        <end position="167"/>
    </location>
</feature>
<evidence type="ECO:0000256" key="1">
    <source>
        <dbReference type="SAM" id="SignalP"/>
    </source>
</evidence>
<evidence type="ECO:0000313" key="2">
    <source>
        <dbReference type="EMBL" id="KAF6151179.1"/>
    </source>
</evidence>
<feature type="signal peptide" evidence="1">
    <location>
        <begin position="1"/>
        <end position="22"/>
    </location>
</feature>
<evidence type="ECO:0000313" key="3">
    <source>
        <dbReference type="Proteomes" id="UP000541444"/>
    </source>
</evidence>
<gene>
    <name evidence="2" type="ORF">GIB67_037387</name>
</gene>
<dbReference type="InterPro" id="IPR036392">
    <property type="entry name" value="PLAT/LH2_dom_sf"/>
</dbReference>
<dbReference type="CDD" id="cd00113">
    <property type="entry name" value="PLAT"/>
    <property type="match status" value="1"/>
</dbReference>
<dbReference type="InterPro" id="IPR010417">
    <property type="entry name" value="Embryo-specific_ATS3"/>
</dbReference>
<sequence length="167" mass="18774">MVKLAWFLPLLILLFTLPLIFSQSKSLQTQPQLLKSFKIKSPKVTSTCSYTVTIKTSCSSPSYTRDKVSLAFGDAYGNEVYAAKLDDPRSRTFERCSTDTFKISGPCMYKICYVYMLRRGSDGWKPESVKIYAPNSKAVSFTYNTFLPNGVWYGFKVCNGDLAISVS</sequence>
<dbReference type="EMBL" id="JACGCM010001710">
    <property type="protein sequence ID" value="KAF6151179.1"/>
    <property type="molecule type" value="Genomic_DNA"/>
</dbReference>
<reference evidence="2 3" key="1">
    <citation type="journal article" date="2020" name="IScience">
        <title>Genome Sequencing of the Endangered Kingdonia uniflora (Circaeasteraceae, Ranunculales) Reveals Potential Mechanisms of Evolutionary Specialization.</title>
        <authorList>
            <person name="Sun Y."/>
            <person name="Deng T."/>
            <person name="Zhang A."/>
            <person name="Moore M.J."/>
            <person name="Landis J.B."/>
            <person name="Lin N."/>
            <person name="Zhang H."/>
            <person name="Zhang X."/>
            <person name="Huang J."/>
            <person name="Zhang X."/>
            <person name="Sun H."/>
            <person name="Wang H."/>
        </authorList>
    </citation>
    <scope>NUCLEOTIDE SEQUENCE [LARGE SCALE GENOMIC DNA]</scope>
    <source>
        <strain evidence="2">TB1705</strain>
        <tissue evidence="2">Leaf</tissue>
    </source>
</reference>
<organism evidence="2 3">
    <name type="scientific">Kingdonia uniflora</name>
    <dbReference type="NCBI Taxonomy" id="39325"/>
    <lineage>
        <taxon>Eukaryota</taxon>
        <taxon>Viridiplantae</taxon>
        <taxon>Streptophyta</taxon>
        <taxon>Embryophyta</taxon>
        <taxon>Tracheophyta</taxon>
        <taxon>Spermatophyta</taxon>
        <taxon>Magnoliopsida</taxon>
        <taxon>Ranunculales</taxon>
        <taxon>Circaeasteraceae</taxon>
        <taxon>Kingdonia</taxon>
    </lineage>
</organism>